<dbReference type="PANTHER" id="PTHR30146">
    <property type="entry name" value="LACI-RELATED TRANSCRIPTIONAL REPRESSOR"/>
    <property type="match status" value="1"/>
</dbReference>
<dbReference type="EMBL" id="MTPX02000040">
    <property type="protein sequence ID" value="PHP52810.1"/>
    <property type="molecule type" value="Genomic_DNA"/>
</dbReference>
<keyword evidence="2" id="KW-0238">DNA-binding</keyword>
<dbReference type="Gene3D" id="3.40.50.2300">
    <property type="match status" value="2"/>
</dbReference>
<reference evidence="5 6" key="1">
    <citation type="submission" date="2017-10" db="EMBL/GenBank/DDBJ databases">
        <title>Draft genome sequence of cellulolytic Actinomyces sp CtC72 isolated from cattle rumen fluid.</title>
        <authorList>
            <person name="Joshi A.J."/>
            <person name="Vasudevan G."/>
            <person name="Lanjekar V.B."/>
            <person name="Hivarkar S."/>
            <person name="Engineer A."/>
            <person name="Pore S.D."/>
            <person name="Dhakephalkar P.K."/>
            <person name="Dagar S."/>
        </authorList>
    </citation>
    <scope>NUCLEOTIDE SEQUENCE [LARGE SCALE GENOMIC DNA]</scope>
    <source>
        <strain evidence="6">CtC72</strain>
    </source>
</reference>
<evidence type="ECO:0000259" key="4">
    <source>
        <dbReference type="PROSITE" id="PS50932"/>
    </source>
</evidence>
<dbReference type="CDD" id="cd01392">
    <property type="entry name" value="HTH_LacI"/>
    <property type="match status" value="1"/>
</dbReference>
<dbReference type="SUPFAM" id="SSF53822">
    <property type="entry name" value="Periplasmic binding protein-like I"/>
    <property type="match status" value="1"/>
</dbReference>
<dbReference type="SMART" id="SM00354">
    <property type="entry name" value="HTH_LACI"/>
    <property type="match status" value="1"/>
</dbReference>
<dbReference type="Pfam" id="PF00356">
    <property type="entry name" value="LacI"/>
    <property type="match status" value="1"/>
</dbReference>
<name>A0ABX4MBE5_9ACTO</name>
<dbReference type="InterPro" id="IPR028082">
    <property type="entry name" value="Peripla_BP_I"/>
</dbReference>
<dbReference type="Proteomes" id="UP000194577">
    <property type="component" value="Unassembled WGS sequence"/>
</dbReference>
<dbReference type="SUPFAM" id="SSF47413">
    <property type="entry name" value="lambda repressor-like DNA-binding domains"/>
    <property type="match status" value="1"/>
</dbReference>
<feature type="domain" description="HTH lacI-type" evidence="4">
    <location>
        <begin position="38"/>
        <end position="93"/>
    </location>
</feature>
<keyword evidence="1" id="KW-0805">Transcription regulation</keyword>
<dbReference type="InterPro" id="IPR010982">
    <property type="entry name" value="Lambda_DNA-bd_dom_sf"/>
</dbReference>
<accession>A0ABX4MBE5</accession>
<evidence type="ECO:0000313" key="5">
    <source>
        <dbReference type="EMBL" id="PHP52810.1"/>
    </source>
</evidence>
<dbReference type="Gene3D" id="1.10.260.40">
    <property type="entry name" value="lambda repressor-like DNA-binding domains"/>
    <property type="match status" value="1"/>
</dbReference>
<evidence type="ECO:0000256" key="3">
    <source>
        <dbReference type="ARBA" id="ARBA00023163"/>
    </source>
</evidence>
<gene>
    <name evidence="5" type="ORF">BW737_006745</name>
</gene>
<dbReference type="Pfam" id="PF13377">
    <property type="entry name" value="Peripla_BP_3"/>
    <property type="match status" value="1"/>
</dbReference>
<evidence type="ECO:0000256" key="1">
    <source>
        <dbReference type="ARBA" id="ARBA00023015"/>
    </source>
</evidence>
<organism evidence="5 6">
    <name type="scientific">Actinomyces ruminis</name>
    <dbReference type="NCBI Taxonomy" id="1937003"/>
    <lineage>
        <taxon>Bacteria</taxon>
        <taxon>Bacillati</taxon>
        <taxon>Actinomycetota</taxon>
        <taxon>Actinomycetes</taxon>
        <taxon>Actinomycetales</taxon>
        <taxon>Actinomycetaceae</taxon>
        <taxon>Actinomyces</taxon>
    </lineage>
</organism>
<proteinExistence type="predicted"/>
<dbReference type="RefSeq" id="WP_086615024.1">
    <property type="nucleotide sequence ID" value="NZ_MTPX02000040.1"/>
</dbReference>
<sequence length="373" mass="39967">MEADHYAYWDNTCTTGFCSQPVGTDSRTEGAVVSRERVTLDTIAAAAKVSRATVSKAINGRQDVSARTRRQILSLAEELGYEAPTPAERNAPIVTIVFDTLDTYYTNRVLAGAVAAAHDHGVILDVRAFSSRRESASQSWVRRLVAEGHLALILVTMELSSSQVRAVRTLQLPVITIDPAQETPDGLLEISSANWNGGMAATQHLLALGHKRIAFIAGPERSLPARERLLGFRSAMMDAGVEVDPSLVLGDSYTYANGLRSGLKLLDLEPERRPTAVVCACDVSAIGVYEAARERGLSIPGDISVVGYDDTFLAECAAPPLTTIHQALETMGARAVEAALDLADESASSRRTIGSVKIPTRLVERSSTAPPRG</sequence>
<comment type="caution">
    <text evidence="5">The sequence shown here is derived from an EMBL/GenBank/DDBJ whole genome shotgun (WGS) entry which is preliminary data.</text>
</comment>
<dbReference type="PANTHER" id="PTHR30146:SF153">
    <property type="entry name" value="LACTOSE OPERON REPRESSOR"/>
    <property type="match status" value="1"/>
</dbReference>
<dbReference type="InterPro" id="IPR000843">
    <property type="entry name" value="HTH_LacI"/>
</dbReference>
<keyword evidence="3" id="KW-0804">Transcription</keyword>
<evidence type="ECO:0000256" key="2">
    <source>
        <dbReference type="ARBA" id="ARBA00023125"/>
    </source>
</evidence>
<evidence type="ECO:0000313" key="6">
    <source>
        <dbReference type="Proteomes" id="UP000194577"/>
    </source>
</evidence>
<dbReference type="InterPro" id="IPR046335">
    <property type="entry name" value="LacI/GalR-like_sensor"/>
</dbReference>
<keyword evidence="6" id="KW-1185">Reference proteome</keyword>
<dbReference type="PROSITE" id="PS50932">
    <property type="entry name" value="HTH_LACI_2"/>
    <property type="match status" value="1"/>
</dbReference>
<protein>
    <submittedName>
        <fullName evidence="5">LacI family transcriptional regulator</fullName>
    </submittedName>
</protein>